<dbReference type="InterPro" id="IPR043502">
    <property type="entry name" value="DNA/RNA_pol_sf"/>
</dbReference>
<feature type="non-terminal residue" evidence="3">
    <location>
        <position position="202"/>
    </location>
</feature>
<feature type="signal peptide" evidence="1">
    <location>
        <begin position="1"/>
        <end position="18"/>
    </location>
</feature>
<dbReference type="GeneID" id="100376830"/>
<dbReference type="SUPFAM" id="SSF56672">
    <property type="entry name" value="DNA/RNA polymerases"/>
    <property type="match status" value="1"/>
</dbReference>
<evidence type="ECO:0000313" key="3">
    <source>
        <dbReference type="RefSeq" id="XP_002737621.2"/>
    </source>
</evidence>
<keyword evidence="1" id="KW-0732">Signal</keyword>
<name>A0ABM0GUH6_SACKO</name>
<organism evidence="2 3">
    <name type="scientific">Saccoglossus kowalevskii</name>
    <name type="common">Acorn worm</name>
    <dbReference type="NCBI Taxonomy" id="10224"/>
    <lineage>
        <taxon>Eukaryota</taxon>
        <taxon>Metazoa</taxon>
        <taxon>Hemichordata</taxon>
        <taxon>Enteropneusta</taxon>
        <taxon>Harrimaniidae</taxon>
        <taxon>Saccoglossus</taxon>
    </lineage>
</organism>
<dbReference type="PANTHER" id="PTHR33050:SF8">
    <property type="entry name" value="REVERSE TRANSCRIPTASE DOMAIN-CONTAINING PROTEIN"/>
    <property type="match status" value="1"/>
</dbReference>
<sequence length="202" mass="23240">MAILTLLFHRLGIPLAKQKTVGPCCKLEYLGIELDTNHMQARLPEDKLARIRELLQTFLNRRTCTKREILSLLGHLNFACRVIVPGRTFISRLITLSKGVKKLHHHVTITNESRQDLHMWNILLSDWNGISMFLYTNTTSTSMLELFTDASGIGFGGYFQGHWFQDRWTDKLLLENDPSLSIAFQELHPIVVACILWGKHWA</sequence>
<dbReference type="PANTHER" id="PTHR33050">
    <property type="entry name" value="REVERSE TRANSCRIPTASE DOMAIN-CONTAINING PROTEIN"/>
    <property type="match status" value="1"/>
</dbReference>
<feature type="chain" id="PRO_5045277055" evidence="1">
    <location>
        <begin position="19"/>
        <end position="202"/>
    </location>
</feature>
<keyword evidence="2" id="KW-1185">Reference proteome</keyword>
<dbReference type="RefSeq" id="XP_002737621.2">
    <property type="nucleotide sequence ID" value="XM_002737575.2"/>
</dbReference>
<protein>
    <submittedName>
        <fullName evidence="3">Uncharacterized protein LOC100376830</fullName>
    </submittedName>
</protein>
<dbReference type="Gene3D" id="3.30.70.270">
    <property type="match status" value="1"/>
</dbReference>
<gene>
    <name evidence="3" type="primary">LOC100376830</name>
</gene>
<dbReference type="Proteomes" id="UP000694865">
    <property type="component" value="Unplaced"/>
</dbReference>
<dbReference type="InterPro" id="IPR052055">
    <property type="entry name" value="Hepadnavirus_pol/RT"/>
</dbReference>
<proteinExistence type="predicted"/>
<accession>A0ABM0GUH6</accession>
<reference evidence="3" key="1">
    <citation type="submission" date="2025-08" db="UniProtKB">
        <authorList>
            <consortium name="RefSeq"/>
        </authorList>
    </citation>
    <scope>IDENTIFICATION</scope>
    <source>
        <tissue evidence="3">Testes</tissue>
    </source>
</reference>
<dbReference type="InterPro" id="IPR043128">
    <property type="entry name" value="Rev_trsase/Diguanyl_cyclase"/>
</dbReference>
<evidence type="ECO:0000313" key="2">
    <source>
        <dbReference type="Proteomes" id="UP000694865"/>
    </source>
</evidence>
<evidence type="ECO:0000256" key="1">
    <source>
        <dbReference type="SAM" id="SignalP"/>
    </source>
</evidence>